<reference evidence="1 2" key="1">
    <citation type="journal article" date="2019" name="Nat. Ecol. Evol.">
        <title>Megaphylogeny resolves global patterns of mushroom evolution.</title>
        <authorList>
            <person name="Varga T."/>
            <person name="Krizsan K."/>
            <person name="Foldi C."/>
            <person name="Dima B."/>
            <person name="Sanchez-Garcia M."/>
            <person name="Sanchez-Ramirez S."/>
            <person name="Szollosi G.J."/>
            <person name="Szarkandi J.G."/>
            <person name="Papp V."/>
            <person name="Albert L."/>
            <person name="Andreopoulos W."/>
            <person name="Angelini C."/>
            <person name="Antonin V."/>
            <person name="Barry K.W."/>
            <person name="Bougher N.L."/>
            <person name="Buchanan P."/>
            <person name="Buyck B."/>
            <person name="Bense V."/>
            <person name="Catcheside P."/>
            <person name="Chovatia M."/>
            <person name="Cooper J."/>
            <person name="Damon W."/>
            <person name="Desjardin D."/>
            <person name="Finy P."/>
            <person name="Geml J."/>
            <person name="Haridas S."/>
            <person name="Hughes K."/>
            <person name="Justo A."/>
            <person name="Karasinski D."/>
            <person name="Kautmanova I."/>
            <person name="Kiss B."/>
            <person name="Kocsube S."/>
            <person name="Kotiranta H."/>
            <person name="LaButti K.M."/>
            <person name="Lechner B.E."/>
            <person name="Liimatainen K."/>
            <person name="Lipzen A."/>
            <person name="Lukacs Z."/>
            <person name="Mihaltcheva S."/>
            <person name="Morgado L.N."/>
            <person name="Niskanen T."/>
            <person name="Noordeloos M.E."/>
            <person name="Ohm R.A."/>
            <person name="Ortiz-Santana B."/>
            <person name="Ovrebo C."/>
            <person name="Racz N."/>
            <person name="Riley R."/>
            <person name="Savchenko A."/>
            <person name="Shiryaev A."/>
            <person name="Soop K."/>
            <person name="Spirin V."/>
            <person name="Szebenyi C."/>
            <person name="Tomsovsky M."/>
            <person name="Tulloss R.E."/>
            <person name="Uehling J."/>
            <person name="Grigoriev I.V."/>
            <person name="Vagvolgyi C."/>
            <person name="Papp T."/>
            <person name="Martin F.M."/>
            <person name="Miettinen O."/>
            <person name="Hibbett D.S."/>
            <person name="Nagy L.G."/>
        </authorList>
    </citation>
    <scope>NUCLEOTIDE SEQUENCE [LARGE SCALE GENOMIC DNA]</scope>
    <source>
        <strain evidence="1 2">FP101781</strain>
    </source>
</reference>
<sequence>MFRSLERFATQWSLVLPRSTIRPKLNRVKSNEPRRRAGISLRRLQLHSTRRRHLLITPSNITKLYSTPPFDAMRSGAPRCPMPFDFGWFGTRLLSSFVYYPSDDVDLPLHLGRLRHILLIPLRTTSTYRLERLHPSPSSMYGRDFVGGANYTPSFLSPRARRRALLLGRIYAFLPQPSPSSSIRPSVLPPTHDLTSIPVFDRTPILPLTYTYIGRPIVLTPLDRAPTLPTLVTQPSSAVTLITPRRCQRHERVDLRPFLSASCTLVINLNATDPGGA</sequence>
<name>A0A4Y7SDH5_COPMI</name>
<evidence type="ECO:0000313" key="2">
    <source>
        <dbReference type="Proteomes" id="UP000298030"/>
    </source>
</evidence>
<accession>A0A4Y7SDH5</accession>
<dbReference type="Proteomes" id="UP000298030">
    <property type="component" value="Unassembled WGS sequence"/>
</dbReference>
<dbReference type="EMBL" id="QPFP01000169">
    <property type="protein sequence ID" value="TEB19817.1"/>
    <property type="molecule type" value="Genomic_DNA"/>
</dbReference>
<protein>
    <submittedName>
        <fullName evidence="1">Uncharacterized protein</fullName>
    </submittedName>
</protein>
<organism evidence="1 2">
    <name type="scientific">Coprinellus micaceus</name>
    <name type="common">Glistening ink-cap mushroom</name>
    <name type="synonym">Coprinus micaceus</name>
    <dbReference type="NCBI Taxonomy" id="71717"/>
    <lineage>
        <taxon>Eukaryota</taxon>
        <taxon>Fungi</taxon>
        <taxon>Dikarya</taxon>
        <taxon>Basidiomycota</taxon>
        <taxon>Agaricomycotina</taxon>
        <taxon>Agaricomycetes</taxon>
        <taxon>Agaricomycetidae</taxon>
        <taxon>Agaricales</taxon>
        <taxon>Agaricineae</taxon>
        <taxon>Psathyrellaceae</taxon>
        <taxon>Coprinellus</taxon>
    </lineage>
</organism>
<keyword evidence="2" id="KW-1185">Reference proteome</keyword>
<dbReference type="AlphaFoldDB" id="A0A4Y7SDH5"/>
<evidence type="ECO:0000313" key="1">
    <source>
        <dbReference type="EMBL" id="TEB19817.1"/>
    </source>
</evidence>
<comment type="caution">
    <text evidence="1">The sequence shown here is derived from an EMBL/GenBank/DDBJ whole genome shotgun (WGS) entry which is preliminary data.</text>
</comment>
<proteinExistence type="predicted"/>
<gene>
    <name evidence="1" type="ORF">FA13DRAFT_306682</name>
</gene>